<keyword evidence="1" id="KW-0805">Transcription regulation</keyword>
<keyword evidence="4" id="KW-0472">Membrane</keyword>
<name>A0A1H6WZQ1_9FLAO</name>
<dbReference type="SUPFAM" id="SSF46894">
    <property type="entry name" value="C-terminal effector domain of the bipartite response regulators"/>
    <property type="match status" value="1"/>
</dbReference>
<organism evidence="6 7">
    <name type="scientific">Myroides marinus</name>
    <dbReference type="NCBI Taxonomy" id="703342"/>
    <lineage>
        <taxon>Bacteria</taxon>
        <taxon>Pseudomonadati</taxon>
        <taxon>Bacteroidota</taxon>
        <taxon>Flavobacteriia</taxon>
        <taxon>Flavobacteriales</taxon>
        <taxon>Flavobacteriaceae</taxon>
        <taxon>Myroides</taxon>
    </lineage>
</organism>
<feature type="transmembrane region" description="Helical" evidence="4">
    <location>
        <begin position="102"/>
        <end position="121"/>
    </location>
</feature>
<accession>A0A1H6WZQ1</accession>
<dbReference type="PRINTS" id="PR00038">
    <property type="entry name" value="HTHLUXR"/>
</dbReference>
<feature type="transmembrane region" description="Helical" evidence="4">
    <location>
        <begin position="281"/>
        <end position="301"/>
    </location>
</feature>
<dbReference type="InterPro" id="IPR016032">
    <property type="entry name" value="Sig_transdc_resp-reg_C-effctor"/>
</dbReference>
<feature type="transmembrane region" description="Helical" evidence="4">
    <location>
        <begin position="246"/>
        <end position="266"/>
    </location>
</feature>
<gene>
    <name evidence="6" type="ORF">SAMN04488018_11753</name>
</gene>
<sequence length="419" mass="48379">MDSKKKQQYLIMGTIPIMIILSYIPIYSFINAISFIKNFSIIHTTTKLCSMTPEIIHSILIGNASITNILSSQPSLNLSSIPVHHDMSNYIELSFNSFVSGIFYGMSFLGFGASLVVYQIFKEKKWLSYLAIQSLILICFIYSDVLNLLHVDLTIVESFFRTTILAGGLIHIGMLLSTYYSFGAKRFMYKNELKIYSLTSIIAIVLYFSSYFYGQGHILFLDLIVLALFISSLAISKVLKRGSKYYLYILLLLCQCVLYGICFTNMETTPTLIEYKQGMNHLKLFIILIIIFSIVNNYILIRKNQKHNVRNRVFMFQYVLMLKNYHKLLVDEKNAQIGKQNEVVSLKDHQGDLSYYLKNNYKLTEREVDVLYQIWDGLTNKEIAHELSITISTTKYHISNIYLKLNVSSRAQVFALKDW</sequence>
<dbReference type="AlphaFoldDB" id="A0A1H6WZQ1"/>
<evidence type="ECO:0000313" key="7">
    <source>
        <dbReference type="Proteomes" id="UP000183077"/>
    </source>
</evidence>
<reference evidence="6 7" key="1">
    <citation type="submission" date="2016-10" db="EMBL/GenBank/DDBJ databases">
        <authorList>
            <person name="de Groot N.N."/>
        </authorList>
    </citation>
    <scope>NUCLEOTIDE SEQUENCE [LARGE SCALE GENOMIC DNA]</scope>
    <source>
        <strain evidence="6 7">DSM 23048</strain>
    </source>
</reference>
<dbReference type="InterPro" id="IPR036388">
    <property type="entry name" value="WH-like_DNA-bd_sf"/>
</dbReference>
<dbReference type="RefSeq" id="WP_074747236.1">
    <property type="nucleotide sequence ID" value="NZ_FNYS01000017.1"/>
</dbReference>
<dbReference type="Proteomes" id="UP000183077">
    <property type="component" value="Unassembled WGS sequence"/>
</dbReference>
<protein>
    <submittedName>
        <fullName evidence="6">Regulatory protein, luxR family</fullName>
    </submittedName>
</protein>
<dbReference type="EMBL" id="FNYS01000017">
    <property type="protein sequence ID" value="SEJ22278.1"/>
    <property type="molecule type" value="Genomic_DNA"/>
</dbReference>
<feature type="transmembrane region" description="Helical" evidence="4">
    <location>
        <begin position="219"/>
        <end position="239"/>
    </location>
</feature>
<dbReference type="PROSITE" id="PS50043">
    <property type="entry name" value="HTH_LUXR_2"/>
    <property type="match status" value="1"/>
</dbReference>
<dbReference type="SMART" id="SM00421">
    <property type="entry name" value="HTH_LUXR"/>
    <property type="match status" value="1"/>
</dbReference>
<dbReference type="PANTHER" id="PTHR44688">
    <property type="entry name" value="DNA-BINDING TRANSCRIPTIONAL ACTIVATOR DEVR_DOSR"/>
    <property type="match status" value="1"/>
</dbReference>
<feature type="transmembrane region" description="Helical" evidence="4">
    <location>
        <begin position="126"/>
        <end position="143"/>
    </location>
</feature>
<keyword evidence="4" id="KW-0812">Transmembrane</keyword>
<feature type="transmembrane region" description="Helical" evidence="4">
    <location>
        <begin position="9"/>
        <end position="30"/>
    </location>
</feature>
<evidence type="ECO:0000313" key="6">
    <source>
        <dbReference type="EMBL" id="SEJ22278.1"/>
    </source>
</evidence>
<evidence type="ECO:0000256" key="2">
    <source>
        <dbReference type="ARBA" id="ARBA00023125"/>
    </source>
</evidence>
<dbReference type="PANTHER" id="PTHR44688:SF16">
    <property type="entry name" value="DNA-BINDING TRANSCRIPTIONAL ACTIVATOR DEVR_DOSR"/>
    <property type="match status" value="1"/>
</dbReference>
<dbReference type="GO" id="GO:0003677">
    <property type="term" value="F:DNA binding"/>
    <property type="evidence" value="ECO:0007669"/>
    <property type="project" value="UniProtKB-KW"/>
</dbReference>
<dbReference type="GO" id="GO:0006355">
    <property type="term" value="P:regulation of DNA-templated transcription"/>
    <property type="evidence" value="ECO:0007669"/>
    <property type="project" value="InterPro"/>
</dbReference>
<proteinExistence type="predicted"/>
<feature type="domain" description="HTH luxR-type" evidence="5">
    <location>
        <begin position="356"/>
        <end position="419"/>
    </location>
</feature>
<keyword evidence="3" id="KW-0804">Transcription</keyword>
<evidence type="ECO:0000256" key="1">
    <source>
        <dbReference type="ARBA" id="ARBA00023015"/>
    </source>
</evidence>
<keyword evidence="2" id="KW-0238">DNA-binding</keyword>
<dbReference type="GeneID" id="82258105"/>
<evidence type="ECO:0000259" key="5">
    <source>
        <dbReference type="PROSITE" id="PS50043"/>
    </source>
</evidence>
<dbReference type="InterPro" id="IPR000792">
    <property type="entry name" value="Tscrpt_reg_LuxR_C"/>
</dbReference>
<dbReference type="Pfam" id="PF00196">
    <property type="entry name" value="GerE"/>
    <property type="match status" value="1"/>
</dbReference>
<evidence type="ECO:0000256" key="4">
    <source>
        <dbReference type="SAM" id="Phobius"/>
    </source>
</evidence>
<dbReference type="Gene3D" id="1.10.10.10">
    <property type="entry name" value="Winged helix-like DNA-binding domain superfamily/Winged helix DNA-binding domain"/>
    <property type="match status" value="1"/>
</dbReference>
<evidence type="ECO:0000256" key="3">
    <source>
        <dbReference type="ARBA" id="ARBA00023163"/>
    </source>
</evidence>
<keyword evidence="4" id="KW-1133">Transmembrane helix</keyword>
<feature type="transmembrane region" description="Helical" evidence="4">
    <location>
        <begin position="163"/>
        <end position="183"/>
    </location>
</feature>
<feature type="transmembrane region" description="Helical" evidence="4">
    <location>
        <begin position="195"/>
        <end position="213"/>
    </location>
</feature>
<dbReference type="CDD" id="cd06170">
    <property type="entry name" value="LuxR_C_like"/>
    <property type="match status" value="1"/>
</dbReference>